<feature type="transmembrane region" description="Helical" evidence="1">
    <location>
        <begin position="12"/>
        <end position="29"/>
    </location>
</feature>
<feature type="transmembrane region" description="Helical" evidence="1">
    <location>
        <begin position="175"/>
        <end position="193"/>
    </location>
</feature>
<name>A0ABZ0IXQ4_9BACT</name>
<evidence type="ECO:0000313" key="2">
    <source>
        <dbReference type="EMBL" id="WOK08422.1"/>
    </source>
</evidence>
<evidence type="ECO:0008006" key="4">
    <source>
        <dbReference type="Google" id="ProtNLM"/>
    </source>
</evidence>
<dbReference type="EMBL" id="CP136051">
    <property type="protein sequence ID" value="WOK08422.1"/>
    <property type="molecule type" value="Genomic_DNA"/>
</dbReference>
<evidence type="ECO:0000256" key="1">
    <source>
        <dbReference type="SAM" id="Phobius"/>
    </source>
</evidence>
<accession>A0ABZ0IXQ4</accession>
<keyword evidence="1" id="KW-1133">Transmembrane helix</keyword>
<reference evidence="2 3" key="1">
    <citation type="journal article" date="2023" name="Microbiol. Resour. Announc.">
        <title>Complete Genome Sequence of Imperialibacter roseus strain P4T.</title>
        <authorList>
            <person name="Tizabi D.R."/>
            <person name="Bachvaroff T."/>
            <person name="Hill R.T."/>
        </authorList>
    </citation>
    <scope>NUCLEOTIDE SEQUENCE [LARGE SCALE GENOMIC DNA]</scope>
    <source>
        <strain evidence="2 3">P4T</strain>
    </source>
</reference>
<proteinExistence type="predicted"/>
<dbReference type="Proteomes" id="UP001302349">
    <property type="component" value="Chromosome"/>
</dbReference>
<protein>
    <recommendedName>
        <fullName evidence="4">Chemotaxis methyl-accepting receptor HlyB-like 4HB MCP domain-containing protein</fullName>
    </recommendedName>
</protein>
<keyword evidence="1" id="KW-0472">Membrane</keyword>
<keyword evidence="1" id="KW-0812">Transmembrane</keyword>
<gene>
    <name evidence="2" type="ORF">RT717_07200</name>
</gene>
<sequence length="209" mass="22979">MKWTYSISNKTAAAALLLTVFLIVLLNNLKERKNSVKISETIHSIFQDRLVVESYIFQHAEHLHKIEGVIDSENTEHADKQQQVAAVFRQIMELNESYVKTVLTEEEERVFGRFNGLCQKIGAKAEQGDLAAAKAHAKEAALSLKTLSSIQVTEGASLMTDAKAMFSASTLSSQLESAILLVIGLIIQALIFASNSLKVNGHPQNSILN</sequence>
<organism evidence="2 3">
    <name type="scientific">Imperialibacter roseus</name>
    <dbReference type="NCBI Taxonomy" id="1324217"/>
    <lineage>
        <taxon>Bacteria</taxon>
        <taxon>Pseudomonadati</taxon>
        <taxon>Bacteroidota</taxon>
        <taxon>Cytophagia</taxon>
        <taxon>Cytophagales</taxon>
        <taxon>Flammeovirgaceae</taxon>
        <taxon>Imperialibacter</taxon>
    </lineage>
</organism>
<dbReference type="RefSeq" id="WP_317491063.1">
    <property type="nucleotide sequence ID" value="NZ_CP136051.1"/>
</dbReference>
<keyword evidence="3" id="KW-1185">Reference proteome</keyword>
<evidence type="ECO:0000313" key="3">
    <source>
        <dbReference type="Proteomes" id="UP001302349"/>
    </source>
</evidence>